<protein>
    <recommendedName>
        <fullName evidence="5">BZIP domain-containing protein</fullName>
    </recommendedName>
</protein>
<gene>
    <name evidence="3" type="ORF">BDV25DRAFT_137223</name>
</gene>
<keyword evidence="4" id="KW-1185">Reference proteome</keyword>
<keyword evidence="1" id="KW-0175">Coiled coil</keyword>
<accession>A0A5N6U400</accession>
<sequence length="522" mass="58349">MVNQHPISSDLQDVLSARQYLSGNHDDSVDPESLPGDRVSPVDGQERINISSDQSVEAETVGKATPPENGRNRSSRLHVRRSSGRPRLDASSGAVLSEDRRAQIRRAQRTYRLKKEADLERVSARIADLERKLNSVAAALADYKLGFPSEVQASHPALFKHLDCISDLLESTPGAPERSKTSRSSSLDSDSGKHTSSLNTVIPQEKPSLTTTKLDCDCLESNRSEKHTELPGCRQYERERRSSVNGAQGAVPIKHPMPTQDIAQLHRKNAPYTYCFQEVDFSRKLQRYCLEYAFRLFVDPRSEPLEVYRVFRLVPCMQDKTKMLPYFQRLVTGGINDPLEIRSLPFYCIGGAGTHYPRKDEAGNPIYPARMRLPRRILGVFQMPGEAGKTANGHEYLDLYGYGGQWFDCRDVEGYLGEQGVDLDGSSLLPYVHSPHITQPLGYDGLGKFDQQSFGNDTHMYSEDAEGTHAPVAPHGSYRTVLDVQHFFNRLLSGVVILGRMPGFRQADVVAAFNSALRIQNQ</sequence>
<feature type="region of interest" description="Disordered" evidence="2">
    <location>
        <begin position="229"/>
        <end position="255"/>
    </location>
</feature>
<evidence type="ECO:0000313" key="3">
    <source>
        <dbReference type="EMBL" id="KAE8153149.1"/>
    </source>
</evidence>
<dbReference type="Gene3D" id="1.20.5.170">
    <property type="match status" value="1"/>
</dbReference>
<feature type="coiled-coil region" evidence="1">
    <location>
        <begin position="112"/>
        <end position="139"/>
    </location>
</feature>
<evidence type="ECO:0000256" key="2">
    <source>
        <dbReference type="SAM" id="MobiDB-lite"/>
    </source>
</evidence>
<feature type="compositionally biased region" description="Basic residues" evidence="2">
    <location>
        <begin position="73"/>
        <end position="84"/>
    </location>
</feature>
<dbReference type="PANTHER" id="PTHR40618">
    <property type="entry name" value="B-ZIP TRANSCRIPTION FACTOR (EUROFUNG)-RELATED"/>
    <property type="match status" value="1"/>
</dbReference>
<dbReference type="PANTHER" id="PTHR40618:SF1">
    <property type="entry name" value="B-ZIP TRANSCRIPTION FACTOR (EUROFUNG)"/>
    <property type="match status" value="1"/>
</dbReference>
<feature type="compositionally biased region" description="Polar residues" evidence="2">
    <location>
        <begin position="1"/>
        <end position="11"/>
    </location>
</feature>
<proteinExistence type="predicted"/>
<dbReference type="Proteomes" id="UP000325780">
    <property type="component" value="Unassembled WGS sequence"/>
</dbReference>
<dbReference type="OrthoDB" id="68328at2759"/>
<feature type="region of interest" description="Disordered" evidence="2">
    <location>
        <begin position="170"/>
        <end position="204"/>
    </location>
</feature>
<reference evidence="3 4" key="1">
    <citation type="submission" date="2019-04" db="EMBL/GenBank/DDBJ databases">
        <title>Friends and foes A comparative genomics study of 23 Aspergillus species from section Flavi.</title>
        <authorList>
            <consortium name="DOE Joint Genome Institute"/>
            <person name="Kjaerbolling I."/>
            <person name="Vesth T."/>
            <person name="Frisvad J.C."/>
            <person name="Nybo J.L."/>
            <person name="Theobald S."/>
            <person name="Kildgaard S."/>
            <person name="Isbrandt T."/>
            <person name="Kuo A."/>
            <person name="Sato A."/>
            <person name="Lyhne E.K."/>
            <person name="Kogle M.E."/>
            <person name="Wiebenga A."/>
            <person name="Kun R.S."/>
            <person name="Lubbers R.J."/>
            <person name="Makela M.R."/>
            <person name="Barry K."/>
            <person name="Chovatia M."/>
            <person name="Clum A."/>
            <person name="Daum C."/>
            <person name="Haridas S."/>
            <person name="He G."/>
            <person name="LaButti K."/>
            <person name="Lipzen A."/>
            <person name="Mondo S."/>
            <person name="Riley R."/>
            <person name="Salamov A."/>
            <person name="Simmons B.A."/>
            <person name="Magnuson J.K."/>
            <person name="Henrissat B."/>
            <person name="Mortensen U.H."/>
            <person name="Larsen T.O."/>
            <person name="Devries R.P."/>
            <person name="Grigoriev I.V."/>
            <person name="Machida M."/>
            <person name="Baker S.E."/>
            <person name="Andersen M.R."/>
        </authorList>
    </citation>
    <scope>NUCLEOTIDE SEQUENCE [LARGE SCALE GENOMIC DNA]</scope>
    <source>
        <strain evidence="3 4">IBT 18842</strain>
    </source>
</reference>
<evidence type="ECO:0008006" key="5">
    <source>
        <dbReference type="Google" id="ProtNLM"/>
    </source>
</evidence>
<evidence type="ECO:0000256" key="1">
    <source>
        <dbReference type="SAM" id="Coils"/>
    </source>
</evidence>
<dbReference type="AlphaFoldDB" id="A0A5N6U400"/>
<feature type="compositionally biased region" description="Low complexity" evidence="2">
    <location>
        <begin position="182"/>
        <end position="197"/>
    </location>
</feature>
<organism evidence="3 4">
    <name type="scientific">Aspergillus avenaceus</name>
    <dbReference type="NCBI Taxonomy" id="36643"/>
    <lineage>
        <taxon>Eukaryota</taxon>
        <taxon>Fungi</taxon>
        <taxon>Dikarya</taxon>
        <taxon>Ascomycota</taxon>
        <taxon>Pezizomycotina</taxon>
        <taxon>Eurotiomycetes</taxon>
        <taxon>Eurotiomycetidae</taxon>
        <taxon>Eurotiales</taxon>
        <taxon>Aspergillaceae</taxon>
        <taxon>Aspergillus</taxon>
        <taxon>Aspergillus subgen. Circumdati</taxon>
    </lineage>
</organism>
<feature type="region of interest" description="Disordered" evidence="2">
    <location>
        <begin position="1"/>
        <end position="100"/>
    </location>
</feature>
<dbReference type="EMBL" id="ML742043">
    <property type="protein sequence ID" value="KAE8153149.1"/>
    <property type="molecule type" value="Genomic_DNA"/>
</dbReference>
<feature type="compositionally biased region" description="Basic and acidic residues" evidence="2">
    <location>
        <begin position="229"/>
        <end position="242"/>
    </location>
</feature>
<feature type="compositionally biased region" description="Polar residues" evidence="2">
    <location>
        <begin position="48"/>
        <end position="57"/>
    </location>
</feature>
<name>A0A5N6U400_ASPAV</name>
<evidence type="ECO:0000313" key="4">
    <source>
        <dbReference type="Proteomes" id="UP000325780"/>
    </source>
</evidence>